<feature type="region of interest" description="Disordered" evidence="7">
    <location>
        <begin position="38"/>
        <end position="65"/>
    </location>
</feature>
<reference evidence="8 9" key="1">
    <citation type="submission" date="2018-02" db="EMBL/GenBank/DDBJ databases">
        <title>The genomes of Aspergillus section Nigri reveals drivers in fungal speciation.</title>
        <authorList>
            <consortium name="DOE Joint Genome Institute"/>
            <person name="Vesth T.C."/>
            <person name="Nybo J."/>
            <person name="Theobald S."/>
            <person name="Brandl J."/>
            <person name="Frisvad J.C."/>
            <person name="Nielsen K.F."/>
            <person name="Lyhne E.K."/>
            <person name="Kogle M.E."/>
            <person name="Kuo A."/>
            <person name="Riley R."/>
            <person name="Clum A."/>
            <person name="Nolan M."/>
            <person name="Lipzen A."/>
            <person name="Salamov A."/>
            <person name="Henrissat B."/>
            <person name="Wiebenga A."/>
            <person name="De vries R.P."/>
            <person name="Grigoriev I.V."/>
            <person name="Mortensen U.H."/>
            <person name="Andersen M.R."/>
            <person name="Baker S.E."/>
        </authorList>
    </citation>
    <scope>NUCLEOTIDE SEQUENCE [LARGE SCALE GENOMIC DNA]</scope>
    <source>
        <strain evidence="8 9">CBS 707.79</strain>
    </source>
</reference>
<accession>A0A319D853</accession>
<dbReference type="InterPro" id="IPR018464">
    <property type="entry name" value="CENP-O"/>
</dbReference>
<evidence type="ECO:0000256" key="1">
    <source>
        <dbReference type="ARBA" id="ARBA00004123"/>
    </source>
</evidence>
<dbReference type="VEuPathDB" id="FungiDB:BO71DRAFT_381553"/>
<dbReference type="GO" id="GO:0031511">
    <property type="term" value="C:Mis6-Sim4 complex"/>
    <property type="evidence" value="ECO:0007669"/>
    <property type="project" value="TreeGrafter"/>
</dbReference>
<protein>
    <recommendedName>
        <fullName evidence="10">Cenp-O kinetochore centromere component</fullName>
    </recommendedName>
</protein>
<keyword evidence="5" id="KW-0539">Nucleus</keyword>
<dbReference type="OrthoDB" id="10050372at2759"/>
<evidence type="ECO:0000256" key="2">
    <source>
        <dbReference type="ARBA" id="ARBA00004584"/>
    </source>
</evidence>
<keyword evidence="9" id="KW-1185">Reference proteome</keyword>
<evidence type="ECO:0000256" key="6">
    <source>
        <dbReference type="ARBA" id="ARBA00023328"/>
    </source>
</evidence>
<dbReference type="Proteomes" id="UP000247810">
    <property type="component" value="Unassembled WGS sequence"/>
</dbReference>
<keyword evidence="6" id="KW-0137">Centromere</keyword>
<dbReference type="EMBL" id="KZ825893">
    <property type="protein sequence ID" value="PYH93421.1"/>
    <property type="molecule type" value="Genomic_DNA"/>
</dbReference>
<evidence type="ECO:0000256" key="4">
    <source>
        <dbReference type="ARBA" id="ARBA00022454"/>
    </source>
</evidence>
<dbReference type="PANTHER" id="PTHR14582">
    <property type="entry name" value="INNER KINETOCHORE SUBUNIT MAL2"/>
    <property type="match status" value="1"/>
</dbReference>
<evidence type="ECO:0000256" key="3">
    <source>
        <dbReference type="ARBA" id="ARBA00007321"/>
    </source>
</evidence>
<evidence type="ECO:0000313" key="8">
    <source>
        <dbReference type="EMBL" id="PYH93421.1"/>
    </source>
</evidence>
<dbReference type="Pfam" id="PF09496">
    <property type="entry name" value="CENP-O"/>
    <property type="match status" value="1"/>
</dbReference>
<comment type="similarity">
    <text evidence="3">Belongs to the CENP-O/MCM21 family.</text>
</comment>
<evidence type="ECO:0000256" key="5">
    <source>
        <dbReference type="ARBA" id="ARBA00023242"/>
    </source>
</evidence>
<dbReference type="GO" id="GO:0005634">
    <property type="term" value="C:nucleus"/>
    <property type="evidence" value="ECO:0007669"/>
    <property type="project" value="UniProtKB-SubCell"/>
</dbReference>
<organism evidence="8 9">
    <name type="scientific">Aspergillus ellipticus CBS 707.79</name>
    <dbReference type="NCBI Taxonomy" id="1448320"/>
    <lineage>
        <taxon>Eukaryota</taxon>
        <taxon>Fungi</taxon>
        <taxon>Dikarya</taxon>
        <taxon>Ascomycota</taxon>
        <taxon>Pezizomycotina</taxon>
        <taxon>Eurotiomycetes</taxon>
        <taxon>Eurotiomycetidae</taxon>
        <taxon>Eurotiales</taxon>
        <taxon>Aspergillaceae</taxon>
        <taxon>Aspergillus</taxon>
        <taxon>Aspergillus subgen. Circumdati</taxon>
    </lineage>
</organism>
<dbReference type="AlphaFoldDB" id="A0A319D853"/>
<keyword evidence="4" id="KW-0158">Chromosome</keyword>
<gene>
    <name evidence="8" type="ORF">BO71DRAFT_381553</name>
</gene>
<proteinExistence type="inferred from homology"/>
<feature type="compositionally biased region" description="Polar residues" evidence="7">
    <location>
        <begin position="47"/>
        <end position="65"/>
    </location>
</feature>
<evidence type="ECO:0008006" key="10">
    <source>
        <dbReference type="Google" id="ProtNLM"/>
    </source>
</evidence>
<dbReference type="PANTHER" id="PTHR14582:SF1">
    <property type="entry name" value="CENTROMERE PROTEIN O"/>
    <property type="match status" value="1"/>
</dbReference>
<name>A0A319D853_9EURO</name>
<evidence type="ECO:0000256" key="7">
    <source>
        <dbReference type="SAM" id="MobiDB-lite"/>
    </source>
</evidence>
<comment type="subcellular location">
    <subcellularLocation>
        <location evidence="2">Chromosome</location>
        <location evidence="2">Centromere</location>
    </subcellularLocation>
    <subcellularLocation>
        <location evidence="1">Nucleus</location>
    </subcellularLocation>
</comment>
<sequence length="355" mass="39471">MEYDDHELDSQIASIRAEIRTLQHRRRILTSSILSSRPLQRLAKSHPPQSAQPKTSSQDQQQKWSEISPLLQTSAAHSELNHHRIGFSTTTFPFKDPDPNTDAPNLLGIRIDIGGKDGTYAKPYYILLRTGANAQGAREVAVHRHTVPAVVDLGRLERGFLPRSKVSTPTDGEEGEGENEMQLKPWKFKAKKQDLKGFVREVRKLLVVWHLRCDAVRYLREGLGVVRRGVDDAEGVYEDDERPWERDILGANAAAAVDVGGPGEETRIKKNDLGIVSLGPTALEAVYVRLEWEDGRVGRFKISSTGVVEKAVVIGDSGRDKEMEGVITGGGGRVETLLERLREHASRGRDEEPVV</sequence>
<evidence type="ECO:0000313" key="9">
    <source>
        <dbReference type="Proteomes" id="UP000247810"/>
    </source>
</evidence>